<protein>
    <submittedName>
        <fullName evidence="9">MFS transporter</fullName>
    </submittedName>
</protein>
<keyword evidence="2" id="KW-0813">Transport</keyword>
<comment type="subcellular location">
    <subcellularLocation>
        <location evidence="1">Cell membrane</location>
        <topology evidence="1">Multi-pass membrane protein</topology>
    </subcellularLocation>
</comment>
<feature type="transmembrane region" description="Helical" evidence="7">
    <location>
        <begin position="229"/>
        <end position="252"/>
    </location>
</feature>
<feature type="transmembrane region" description="Helical" evidence="7">
    <location>
        <begin position="50"/>
        <end position="71"/>
    </location>
</feature>
<dbReference type="Pfam" id="PF07690">
    <property type="entry name" value="MFS_1"/>
    <property type="match status" value="1"/>
</dbReference>
<evidence type="ECO:0000313" key="10">
    <source>
        <dbReference type="Proteomes" id="UP001218246"/>
    </source>
</evidence>
<dbReference type="Gene3D" id="1.20.1250.20">
    <property type="entry name" value="MFS general substrate transporter like domains"/>
    <property type="match status" value="1"/>
</dbReference>
<reference evidence="9 10" key="1">
    <citation type="submission" date="2023-04" db="EMBL/GenBank/DDBJ databases">
        <title>Ectobacillus antri isolated from activated sludge.</title>
        <authorList>
            <person name="Yan P."/>
            <person name="Liu X."/>
        </authorList>
    </citation>
    <scope>NUCLEOTIDE SEQUENCE [LARGE SCALE GENOMIC DNA]</scope>
    <source>
        <strain evidence="9 10">C18H</strain>
    </source>
</reference>
<evidence type="ECO:0000259" key="8">
    <source>
        <dbReference type="PROSITE" id="PS50850"/>
    </source>
</evidence>
<feature type="transmembrane region" description="Helical" evidence="7">
    <location>
        <begin position="381"/>
        <end position="400"/>
    </location>
</feature>
<dbReference type="Proteomes" id="UP001218246">
    <property type="component" value="Unassembled WGS sequence"/>
</dbReference>
<evidence type="ECO:0000313" key="9">
    <source>
        <dbReference type="EMBL" id="MDG5754130.1"/>
    </source>
</evidence>
<proteinExistence type="predicted"/>
<dbReference type="InterPro" id="IPR020846">
    <property type="entry name" value="MFS_dom"/>
</dbReference>
<dbReference type="RefSeq" id="WP_124566038.1">
    <property type="nucleotide sequence ID" value="NZ_JARRRY010000005.1"/>
</dbReference>
<feature type="transmembrane region" description="Helical" evidence="7">
    <location>
        <begin position="292"/>
        <end position="312"/>
    </location>
</feature>
<feature type="transmembrane region" description="Helical" evidence="7">
    <location>
        <begin position="318"/>
        <end position="336"/>
    </location>
</feature>
<feature type="transmembrane region" description="Helical" evidence="7">
    <location>
        <begin position="20"/>
        <end position="44"/>
    </location>
</feature>
<dbReference type="PROSITE" id="PS50850">
    <property type="entry name" value="MFS"/>
    <property type="match status" value="1"/>
</dbReference>
<evidence type="ECO:0000256" key="6">
    <source>
        <dbReference type="ARBA" id="ARBA00023136"/>
    </source>
</evidence>
<feature type="transmembrane region" description="Helical" evidence="7">
    <location>
        <begin position="178"/>
        <end position="196"/>
    </location>
</feature>
<dbReference type="PANTHER" id="PTHR23513:SF6">
    <property type="entry name" value="MAJOR FACILITATOR SUPERFAMILY ASSOCIATED DOMAIN-CONTAINING PROTEIN"/>
    <property type="match status" value="1"/>
</dbReference>
<feature type="transmembrane region" description="Helical" evidence="7">
    <location>
        <begin position="264"/>
        <end position="285"/>
    </location>
</feature>
<dbReference type="InterPro" id="IPR011701">
    <property type="entry name" value="MFS"/>
</dbReference>
<keyword evidence="4 7" id="KW-0812">Transmembrane</keyword>
<name>A0ABT6H629_9BACI</name>
<keyword evidence="5 7" id="KW-1133">Transmembrane helix</keyword>
<organism evidence="9 10">
    <name type="scientific">Ectobacillus antri</name>
    <dbReference type="NCBI Taxonomy" id="2486280"/>
    <lineage>
        <taxon>Bacteria</taxon>
        <taxon>Bacillati</taxon>
        <taxon>Bacillota</taxon>
        <taxon>Bacilli</taxon>
        <taxon>Bacillales</taxon>
        <taxon>Bacillaceae</taxon>
        <taxon>Ectobacillus</taxon>
    </lineage>
</organism>
<keyword evidence="3" id="KW-1003">Cell membrane</keyword>
<evidence type="ECO:0000256" key="7">
    <source>
        <dbReference type="SAM" id="Phobius"/>
    </source>
</evidence>
<sequence>MPEAVVKKNVNVQLDTRFNLILVGLLFSRIGTNIYILSLPWVAYNLTGSAVIMGTAFAVEMLPFVLLLPFGGVLIDRFDRRKLMIFADITRTILVLSIPIMFWMDALLIPSVFIIAFLVSTLSFFVDVPLQAIIPQIVSKENLTKANARIQFIENLSRTAGPLLGGALIGLLGVHNSLLINSFFYLVMALCIFMIGHIPRIKENEDVGKIWDDIKKGFLYLWKRWDLRVIAYISVLSNFGIALVMSTLVYYLRDILKVSATYSGIVFAAIGIFGMLGSLVVEPLVKKFKRGYVISFLPILGGGIGAFIVALFPNWITTAIGFGLWGGCITTLSILLNTYKQESIENDLYGRVEGSLTSISYLSIPLAGLIGGLAIQGVGSVFTYLIAGCSVILAGVLSFFSPLRKI</sequence>
<evidence type="ECO:0000256" key="5">
    <source>
        <dbReference type="ARBA" id="ARBA00022989"/>
    </source>
</evidence>
<evidence type="ECO:0000256" key="1">
    <source>
        <dbReference type="ARBA" id="ARBA00004651"/>
    </source>
</evidence>
<gene>
    <name evidence="9" type="ORF">P6P90_09100</name>
</gene>
<keyword evidence="10" id="KW-1185">Reference proteome</keyword>
<dbReference type="EMBL" id="JARULN010000006">
    <property type="protein sequence ID" value="MDG5754130.1"/>
    <property type="molecule type" value="Genomic_DNA"/>
</dbReference>
<keyword evidence="6 7" id="KW-0472">Membrane</keyword>
<dbReference type="CDD" id="cd06173">
    <property type="entry name" value="MFS_MefA_like"/>
    <property type="match status" value="1"/>
</dbReference>
<feature type="domain" description="Major facilitator superfamily (MFS) profile" evidence="8">
    <location>
        <begin position="17"/>
        <end position="406"/>
    </location>
</feature>
<dbReference type="SUPFAM" id="SSF103473">
    <property type="entry name" value="MFS general substrate transporter"/>
    <property type="match status" value="1"/>
</dbReference>
<evidence type="ECO:0000256" key="3">
    <source>
        <dbReference type="ARBA" id="ARBA00022475"/>
    </source>
</evidence>
<comment type="caution">
    <text evidence="9">The sequence shown here is derived from an EMBL/GenBank/DDBJ whole genome shotgun (WGS) entry which is preliminary data.</text>
</comment>
<dbReference type="PANTHER" id="PTHR23513">
    <property type="entry name" value="INTEGRAL MEMBRANE EFFLUX PROTEIN-RELATED"/>
    <property type="match status" value="1"/>
</dbReference>
<dbReference type="InterPro" id="IPR036259">
    <property type="entry name" value="MFS_trans_sf"/>
</dbReference>
<evidence type="ECO:0000256" key="4">
    <source>
        <dbReference type="ARBA" id="ARBA00022692"/>
    </source>
</evidence>
<evidence type="ECO:0000256" key="2">
    <source>
        <dbReference type="ARBA" id="ARBA00022448"/>
    </source>
</evidence>
<feature type="transmembrane region" description="Helical" evidence="7">
    <location>
        <begin position="356"/>
        <end position="375"/>
    </location>
</feature>
<accession>A0ABT6H629</accession>